<sequence>MGLTVKRENDLSSLFDKFASLPDDVKDNVDKVEKAQQQNKKQDKKTS</sequence>
<reference evidence="1 2" key="1">
    <citation type="journal article" date="2022" name="Int. J. Syst. Evol. Microbiol.">
        <title>Apilactobacillus apisilvae sp. nov., Nicolia spurrieriana gen. nov. sp. nov., Bombilactobacillus folatiphilus sp. nov. and Bombilactobacillus thymidiniphilus sp. nov., four new lactic acid bacterial isolates from stingless bees Tetragonula carbonaria and Austroplebeia australis.</title>
        <authorList>
            <person name="Oliphant S.A."/>
            <person name="Watson-Haigh N.S."/>
            <person name="Sumby K.M."/>
            <person name="Gardner J."/>
            <person name="Groom S."/>
            <person name="Jiranek V."/>
        </authorList>
    </citation>
    <scope>NUCLEOTIDE SEQUENCE [LARGE SCALE GENOMIC DNA]</scope>
    <source>
        <strain evidence="1 2">SG4_A1</strain>
    </source>
</reference>
<accession>A0ABY4PEM2</accession>
<dbReference type="Proteomes" id="UP000831947">
    <property type="component" value="Chromosome"/>
</dbReference>
<gene>
    <name evidence="1" type="ORF">MOO47_00635</name>
</gene>
<dbReference type="NCBIfam" id="NF040897">
    <property type="entry name" value="SPJ_0845_Nterm"/>
    <property type="match status" value="1"/>
</dbReference>
<proteinExistence type="predicted"/>
<dbReference type="InterPro" id="IPR047909">
    <property type="entry name" value="SPJ_0845-like_N"/>
</dbReference>
<evidence type="ECO:0000313" key="2">
    <source>
        <dbReference type="Proteomes" id="UP000831947"/>
    </source>
</evidence>
<dbReference type="EMBL" id="CP093365">
    <property type="protein sequence ID" value="UQS83742.1"/>
    <property type="molecule type" value="Genomic_DNA"/>
</dbReference>
<dbReference type="RefSeq" id="WP_249512927.1">
    <property type="nucleotide sequence ID" value="NZ_CP093365.1"/>
</dbReference>
<name>A0ABY4PEM2_9LACO</name>
<organism evidence="1 2">
    <name type="scientific">Bombilactobacillus thymidiniphilus</name>
    <dbReference type="NCBI Taxonomy" id="2923363"/>
    <lineage>
        <taxon>Bacteria</taxon>
        <taxon>Bacillati</taxon>
        <taxon>Bacillota</taxon>
        <taxon>Bacilli</taxon>
        <taxon>Lactobacillales</taxon>
        <taxon>Lactobacillaceae</taxon>
        <taxon>Bombilactobacillus</taxon>
    </lineage>
</organism>
<keyword evidence="2" id="KW-1185">Reference proteome</keyword>
<protein>
    <submittedName>
        <fullName evidence="1">Uncharacterized protein</fullName>
    </submittedName>
</protein>
<evidence type="ECO:0000313" key="1">
    <source>
        <dbReference type="EMBL" id="UQS83742.1"/>
    </source>
</evidence>